<sequence>MDRNLAVFFSIQILKRLSECWAAFPMMLTGFYDSSKNSTSISQMPGRGKKRVRESEGDTHKIAAKKHKIAHPSHPDVTVTGVVLACGEGDVGQLGLGPDVMEKSRPALVNIDGQKIVSAVAGGMHTICLTNKGEVYTFGCNDEGALGRDTSEEGSETLPAKVEFPGRGIQMSAGDSHSAVLTDDGKVFAWGNFRDANGKIGLTAAGIQVKPIEMLPGETVIKIASGGDHLLCLTEKGEIYSCGCAEQGQLGRVAECFSVRGGRKGLDYILKPAIIRCLRHKSKKRVLFDDVFAGQYMSYGREKDTGSIYAWGLNNYYQLGTNDLVNRFVPSYVQAMSEDIKVAMVDAGQHHAVCLDTAGKVYTVGRGEYGRLGHGDSTEEKRVPTVLDLPPCKQVAAGQAVSYAVTNSGEIYAWGMGTSQQLGSGEDEDITTPQLMTGKQLQTRKVIAVSGGGQHTVLLATDTPS</sequence>
<accession>A0A8B8CTQ8</accession>
<dbReference type="Gene3D" id="2.130.10.30">
    <property type="entry name" value="Regulator of chromosome condensation 1/beta-lactamase-inhibitor protein II"/>
    <property type="match status" value="1"/>
</dbReference>
<dbReference type="PANTHER" id="PTHR45982:SF1">
    <property type="entry name" value="REGULATOR OF CHROMOSOME CONDENSATION"/>
    <property type="match status" value="1"/>
</dbReference>
<dbReference type="OrthoDB" id="61110at2759"/>
<name>A0A8B8CTQ8_CRAVI</name>
<evidence type="ECO:0000259" key="4">
    <source>
        <dbReference type="Pfam" id="PF25390"/>
    </source>
</evidence>
<proteinExistence type="predicted"/>
<dbReference type="PROSITE" id="PS00625">
    <property type="entry name" value="RCC1_1"/>
    <property type="match status" value="1"/>
</dbReference>
<feature type="repeat" description="RCC1" evidence="3">
    <location>
        <begin position="133"/>
        <end position="184"/>
    </location>
</feature>
<dbReference type="Proteomes" id="UP000694844">
    <property type="component" value="Chromosome 2"/>
</dbReference>
<evidence type="ECO:0000256" key="1">
    <source>
        <dbReference type="ARBA" id="ARBA00022658"/>
    </source>
</evidence>
<dbReference type="InterPro" id="IPR009091">
    <property type="entry name" value="RCC1/BLIP-II"/>
</dbReference>
<keyword evidence="5" id="KW-1185">Reference proteome</keyword>
<feature type="repeat" description="RCC1" evidence="3">
    <location>
        <begin position="306"/>
        <end position="358"/>
    </location>
</feature>
<feature type="repeat" description="RCC1" evidence="3">
    <location>
        <begin position="409"/>
        <end position="462"/>
    </location>
</feature>
<gene>
    <name evidence="6" type="primary">LOC111121984</name>
</gene>
<dbReference type="PANTHER" id="PTHR45982">
    <property type="entry name" value="REGULATOR OF CHROMOSOME CONDENSATION"/>
    <property type="match status" value="1"/>
</dbReference>
<feature type="domain" description="RCC1-like" evidence="4">
    <location>
        <begin position="83"/>
        <end position="458"/>
    </location>
</feature>
<evidence type="ECO:0000313" key="6">
    <source>
        <dbReference type="RefSeq" id="XP_022319198.1"/>
    </source>
</evidence>
<dbReference type="AlphaFoldDB" id="A0A8B8CTQ8"/>
<dbReference type="Pfam" id="PF25390">
    <property type="entry name" value="WD40_RLD"/>
    <property type="match status" value="1"/>
</dbReference>
<evidence type="ECO:0000313" key="5">
    <source>
        <dbReference type="Proteomes" id="UP000694844"/>
    </source>
</evidence>
<feature type="repeat" description="RCC1" evidence="3">
    <location>
        <begin position="359"/>
        <end position="408"/>
    </location>
</feature>
<dbReference type="PRINTS" id="PR00633">
    <property type="entry name" value="RCCNDNSATION"/>
</dbReference>
<keyword evidence="1" id="KW-0344">Guanine-nucleotide releasing factor</keyword>
<evidence type="ECO:0000256" key="3">
    <source>
        <dbReference type="PROSITE-ProRule" id="PRU00235"/>
    </source>
</evidence>
<organism evidence="5 6">
    <name type="scientific">Crassostrea virginica</name>
    <name type="common">Eastern oyster</name>
    <dbReference type="NCBI Taxonomy" id="6565"/>
    <lineage>
        <taxon>Eukaryota</taxon>
        <taxon>Metazoa</taxon>
        <taxon>Spiralia</taxon>
        <taxon>Lophotrochozoa</taxon>
        <taxon>Mollusca</taxon>
        <taxon>Bivalvia</taxon>
        <taxon>Autobranchia</taxon>
        <taxon>Pteriomorphia</taxon>
        <taxon>Ostreida</taxon>
        <taxon>Ostreoidea</taxon>
        <taxon>Ostreidae</taxon>
        <taxon>Crassostrea</taxon>
    </lineage>
</organism>
<dbReference type="InterPro" id="IPR058923">
    <property type="entry name" value="RCC1-like_dom"/>
</dbReference>
<keyword evidence="2" id="KW-0677">Repeat</keyword>
<dbReference type="KEGG" id="cvn:111121984"/>
<reference evidence="6" key="1">
    <citation type="submission" date="2025-08" db="UniProtKB">
        <authorList>
            <consortium name="RefSeq"/>
        </authorList>
    </citation>
    <scope>IDENTIFICATION</scope>
    <source>
        <tissue evidence="6">Whole sample</tissue>
    </source>
</reference>
<feature type="repeat" description="RCC1" evidence="3">
    <location>
        <begin position="81"/>
        <end position="132"/>
    </location>
</feature>
<protein>
    <submittedName>
        <fullName evidence="6">Regulator of chromosome condensation-like isoform X1</fullName>
    </submittedName>
</protein>
<feature type="repeat" description="RCC1" evidence="3">
    <location>
        <begin position="185"/>
        <end position="236"/>
    </location>
</feature>
<evidence type="ECO:0000256" key="2">
    <source>
        <dbReference type="ARBA" id="ARBA00022737"/>
    </source>
</evidence>
<dbReference type="GeneID" id="111121984"/>
<dbReference type="InterPro" id="IPR051553">
    <property type="entry name" value="Ran_GTPase-activating"/>
</dbReference>
<dbReference type="InterPro" id="IPR000408">
    <property type="entry name" value="Reg_chr_condens"/>
</dbReference>
<dbReference type="SUPFAM" id="SSF50985">
    <property type="entry name" value="RCC1/BLIP-II"/>
    <property type="match status" value="1"/>
</dbReference>
<dbReference type="GO" id="GO:0005085">
    <property type="term" value="F:guanyl-nucleotide exchange factor activity"/>
    <property type="evidence" value="ECO:0007669"/>
    <property type="project" value="TreeGrafter"/>
</dbReference>
<dbReference type="RefSeq" id="XP_022319198.1">
    <property type="nucleotide sequence ID" value="XM_022463490.1"/>
</dbReference>
<dbReference type="PROSITE" id="PS00626">
    <property type="entry name" value="RCC1_2"/>
    <property type="match status" value="2"/>
</dbReference>
<dbReference type="PROSITE" id="PS50012">
    <property type="entry name" value="RCC1_3"/>
    <property type="match status" value="6"/>
</dbReference>
<dbReference type="GO" id="GO:0005737">
    <property type="term" value="C:cytoplasm"/>
    <property type="evidence" value="ECO:0007669"/>
    <property type="project" value="TreeGrafter"/>
</dbReference>